<keyword evidence="3" id="KW-1185">Reference proteome</keyword>
<keyword evidence="1" id="KW-0812">Transmembrane</keyword>
<protein>
    <submittedName>
        <fullName evidence="2">Uncharacterized protein</fullName>
    </submittedName>
</protein>
<proteinExistence type="predicted"/>
<evidence type="ECO:0000256" key="1">
    <source>
        <dbReference type="SAM" id="Phobius"/>
    </source>
</evidence>
<dbReference type="Proteomes" id="UP001482620">
    <property type="component" value="Unassembled WGS sequence"/>
</dbReference>
<keyword evidence="1" id="KW-0472">Membrane</keyword>
<evidence type="ECO:0000313" key="2">
    <source>
        <dbReference type="EMBL" id="MEQ2221395.1"/>
    </source>
</evidence>
<reference evidence="2 3" key="1">
    <citation type="submission" date="2021-06" db="EMBL/GenBank/DDBJ databases">
        <authorList>
            <person name="Palmer J.M."/>
        </authorList>
    </citation>
    <scope>NUCLEOTIDE SEQUENCE [LARGE SCALE GENOMIC DNA]</scope>
    <source>
        <strain evidence="3">if_2019</strain>
        <tissue evidence="2">Muscle</tissue>
    </source>
</reference>
<evidence type="ECO:0000313" key="3">
    <source>
        <dbReference type="Proteomes" id="UP001482620"/>
    </source>
</evidence>
<comment type="caution">
    <text evidence="2">The sequence shown here is derived from an EMBL/GenBank/DDBJ whole genome shotgun (WGS) entry which is preliminary data.</text>
</comment>
<gene>
    <name evidence="2" type="ORF">ILYODFUR_015477</name>
</gene>
<feature type="transmembrane region" description="Helical" evidence="1">
    <location>
        <begin position="18"/>
        <end position="37"/>
    </location>
</feature>
<accession>A0ABV0SLE0</accession>
<organism evidence="2 3">
    <name type="scientific">Ilyodon furcidens</name>
    <name type="common">goldbreast splitfin</name>
    <dbReference type="NCBI Taxonomy" id="33524"/>
    <lineage>
        <taxon>Eukaryota</taxon>
        <taxon>Metazoa</taxon>
        <taxon>Chordata</taxon>
        <taxon>Craniata</taxon>
        <taxon>Vertebrata</taxon>
        <taxon>Euteleostomi</taxon>
        <taxon>Actinopterygii</taxon>
        <taxon>Neopterygii</taxon>
        <taxon>Teleostei</taxon>
        <taxon>Neoteleostei</taxon>
        <taxon>Acanthomorphata</taxon>
        <taxon>Ovalentaria</taxon>
        <taxon>Atherinomorphae</taxon>
        <taxon>Cyprinodontiformes</taxon>
        <taxon>Goodeidae</taxon>
        <taxon>Ilyodon</taxon>
    </lineage>
</organism>
<dbReference type="EMBL" id="JAHRIQ010001360">
    <property type="protein sequence ID" value="MEQ2221395.1"/>
    <property type="molecule type" value="Genomic_DNA"/>
</dbReference>
<sequence>MVPCKELHTKSPCSISSFLNHSTMLYLLSILLFVFVYSTENTSNFSCSTSDFLLLLVFLQTVPELEASHIENYSLGTNGKGGIFSLLRLNYSLHSSSQGQWDCLTKGLPRGGETLYNTIKSCTSRDL</sequence>
<keyword evidence="1" id="KW-1133">Transmembrane helix</keyword>
<name>A0ABV0SLE0_9TELE</name>